<evidence type="ECO:0000256" key="1">
    <source>
        <dbReference type="SAM" id="MobiDB-lite"/>
    </source>
</evidence>
<evidence type="ECO:0000313" key="2">
    <source>
        <dbReference type="EMBL" id="RPB09741.1"/>
    </source>
</evidence>
<dbReference type="AlphaFoldDB" id="A0A3N4KN12"/>
<reference evidence="2 3" key="1">
    <citation type="journal article" date="2018" name="Nat. Ecol. Evol.">
        <title>Pezizomycetes genomes reveal the molecular basis of ectomycorrhizal truffle lifestyle.</title>
        <authorList>
            <person name="Murat C."/>
            <person name="Payen T."/>
            <person name="Noel B."/>
            <person name="Kuo A."/>
            <person name="Morin E."/>
            <person name="Chen J."/>
            <person name="Kohler A."/>
            <person name="Krizsan K."/>
            <person name="Balestrini R."/>
            <person name="Da Silva C."/>
            <person name="Montanini B."/>
            <person name="Hainaut M."/>
            <person name="Levati E."/>
            <person name="Barry K.W."/>
            <person name="Belfiori B."/>
            <person name="Cichocki N."/>
            <person name="Clum A."/>
            <person name="Dockter R.B."/>
            <person name="Fauchery L."/>
            <person name="Guy J."/>
            <person name="Iotti M."/>
            <person name="Le Tacon F."/>
            <person name="Lindquist E.A."/>
            <person name="Lipzen A."/>
            <person name="Malagnac F."/>
            <person name="Mello A."/>
            <person name="Molinier V."/>
            <person name="Miyauchi S."/>
            <person name="Poulain J."/>
            <person name="Riccioni C."/>
            <person name="Rubini A."/>
            <person name="Sitrit Y."/>
            <person name="Splivallo R."/>
            <person name="Traeger S."/>
            <person name="Wang M."/>
            <person name="Zifcakova L."/>
            <person name="Wipf D."/>
            <person name="Zambonelli A."/>
            <person name="Paolocci F."/>
            <person name="Nowrousian M."/>
            <person name="Ottonello S."/>
            <person name="Baldrian P."/>
            <person name="Spatafora J.W."/>
            <person name="Henrissat B."/>
            <person name="Nagy L.G."/>
            <person name="Aury J.M."/>
            <person name="Wincker P."/>
            <person name="Grigoriev I.V."/>
            <person name="Bonfante P."/>
            <person name="Martin F.M."/>
        </authorList>
    </citation>
    <scope>NUCLEOTIDE SEQUENCE [LARGE SCALE GENOMIC DNA]</scope>
    <source>
        <strain evidence="2 3">CCBAS932</strain>
    </source>
</reference>
<dbReference type="EMBL" id="ML119149">
    <property type="protein sequence ID" value="RPB09741.1"/>
    <property type="molecule type" value="Genomic_DNA"/>
</dbReference>
<feature type="region of interest" description="Disordered" evidence="1">
    <location>
        <begin position="71"/>
        <end position="94"/>
    </location>
</feature>
<name>A0A3N4KN12_9PEZI</name>
<accession>A0A3N4KN12</accession>
<keyword evidence="3" id="KW-1185">Reference proteome</keyword>
<feature type="compositionally biased region" description="Acidic residues" evidence="1">
    <location>
        <begin position="19"/>
        <end position="41"/>
    </location>
</feature>
<proteinExistence type="predicted"/>
<dbReference type="OrthoDB" id="5372022at2759"/>
<evidence type="ECO:0000313" key="3">
    <source>
        <dbReference type="Proteomes" id="UP000277580"/>
    </source>
</evidence>
<sequence>MDGDDEDATNVSDHHQQEEQEQEVVDDGEQEVEEEEEEEEECSLRPPPRRAFADGKAVRRLYRELGRGDLFADPTTARSTSNSNGGGDRSGAAAPGRSELVYWAGPGKALKLVRIASLVGQRKLRKYIILGEKPTFPHHLVTIRRTPESSNILTSRTSVSAQDEDEPEDPAPGSLTYWALDAAASTITPAHSVDYTQSTAARLSDYYISSACTAWDIDRDLITQLLVWEYSVADPSSPDDTTTYQKLEFRYGAQTCLIDHLCGRSSSSRDPQVCFAGLPGDQQGVAVRALFPQTLFFYEPFGGTSTLPAAAATPSWSTAPETPPPPNNPAYRQLYQPRVTVVSLADIAARHLKAVLKGGTPEFSRYHSAFLGVRRPVRFAAGERQRMGRVCTVAFGAAERRSRMYHLFVVELDPAVRGQRVRAAKALGGGAVFAWEGMGAWSDEELFGRAVERVLGRGGGGGGDHVCGGECEEWCGGAVRVLSRFCRGGPVRMVKMVETGVALAGWGVFGRR</sequence>
<dbReference type="Proteomes" id="UP000277580">
    <property type="component" value="Unassembled WGS sequence"/>
</dbReference>
<feature type="region of interest" description="Disordered" evidence="1">
    <location>
        <begin position="152"/>
        <end position="174"/>
    </location>
</feature>
<protein>
    <submittedName>
        <fullName evidence="2">Uncharacterized protein</fullName>
    </submittedName>
</protein>
<dbReference type="InParanoid" id="A0A3N4KN12"/>
<feature type="region of interest" description="Disordered" evidence="1">
    <location>
        <begin position="1"/>
        <end position="56"/>
    </location>
</feature>
<organism evidence="2 3">
    <name type="scientific">Morchella conica CCBAS932</name>
    <dbReference type="NCBI Taxonomy" id="1392247"/>
    <lineage>
        <taxon>Eukaryota</taxon>
        <taxon>Fungi</taxon>
        <taxon>Dikarya</taxon>
        <taxon>Ascomycota</taxon>
        <taxon>Pezizomycotina</taxon>
        <taxon>Pezizomycetes</taxon>
        <taxon>Pezizales</taxon>
        <taxon>Morchellaceae</taxon>
        <taxon>Morchella</taxon>
    </lineage>
</organism>
<feature type="compositionally biased region" description="Polar residues" evidence="1">
    <location>
        <begin position="152"/>
        <end position="161"/>
    </location>
</feature>
<gene>
    <name evidence="2" type="ORF">P167DRAFT_607776</name>
</gene>